<dbReference type="AlphaFoldDB" id="A0A834WML8"/>
<accession>A0A834WML8</accession>
<evidence type="ECO:0000313" key="1">
    <source>
        <dbReference type="EMBL" id="KAF7828547.1"/>
    </source>
</evidence>
<evidence type="ECO:0000313" key="2">
    <source>
        <dbReference type="Proteomes" id="UP000634136"/>
    </source>
</evidence>
<name>A0A834WML8_9FABA</name>
<organism evidence="1 2">
    <name type="scientific">Senna tora</name>
    <dbReference type="NCBI Taxonomy" id="362788"/>
    <lineage>
        <taxon>Eukaryota</taxon>
        <taxon>Viridiplantae</taxon>
        <taxon>Streptophyta</taxon>
        <taxon>Embryophyta</taxon>
        <taxon>Tracheophyta</taxon>
        <taxon>Spermatophyta</taxon>
        <taxon>Magnoliopsida</taxon>
        <taxon>eudicotyledons</taxon>
        <taxon>Gunneridae</taxon>
        <taxon>Pentapetalae</taxon>
        <taxon>rosids</taxon>
        <taxon>fabids</taxon>
        <taxon>Fabales</taxon>
        <taxon>Fabaceae</taxon>
        <taxon>Caesalpinioideae</taxon>
        <taxon>Cassia clade</taxon>
        <taxon>Senna</taxon>
    </lineage>
</organism>
<dbReference type="OrthoDB" id="5597044at2759"/>
<dbReference type="Proteomes" id="UP000634136">
    <property type="component" value="Unassembled WGS sequence"/>
</dbReference>
<comment type="caution">
    <text evidence="1">The sequence shown here is derived from an EMBL/GenBank/DDBJ whole genome shotgun (WGS) entry which is preliminary data.</text>
</comment>
<dbReference type="EMBL" id="JAAIUW010000006">
    <property type="protein sequence ID" value="KAF7828547.1"/>
    <property type="molecule type" value="Genomic_DNA"/>
</dbReference>
<gene>
    <name evidence="1" type="ORF">G2W53_019711</name>
</gene>
<keyword evidence="2" id="KW-1185">Reference proteome</keyword>
<proteinExistence type="predicted"/>
<reference evidence="1" key="1">
    <citation type="submission" date="2020-09" db="EMBL/GenBank/DDBJ databases">
        <title>Genome-Enabled Discovery of Anthraquinone Biosynthesis in Senna tora.</title>
        <authorList>
            <person name="Kang S.-H."/>
            <person name="Pandey R.P."/>
            <person name="Lee C.-M."/>
            <person name="Sim J.-S."/>
            <person name="Jeong J.-T."/>
            <person name="Choi B.-S."/>
            <person name="Jung M."/>
            <person name="Ginzburg D."/>
            <person name="Zhao K."/>
            <person name="Won S.Y."/>
            <person name="Oh T.-J."/>
            <person name="Yu Y."/>
            <person name="Kim N.-H."/>
            <person name="Lee O.R."/>
            <person name="Lee T.-H."/>
            <person name="Bashyal P."/>
            <person name="Kim T.-S."/>
            <person name="Lee W.-H."/>
            <person name="Kawkins C."/>
            <person name="Kim C.-K."/>
            <person name="Kim J.S."/>
            <person name="Ahn B.O."/>
            <person name="Rhee S.Y."/>
            <person name="Sohng J.K."/>
        </authorList>
    </citation>
    <scope>NUCLEOTIDE SEQUENCE</scope>
    <source>
        <tissue evidence="1">Leaf</tissue>
    </source>
</reference>
<sequence length="159" mass="18411">MSTVKMELPWSHGINLKTQIPSSYQQPCFQARRKLERIVESVVKERRMMVKAKGEKEGKKDDNEFRFWVFEHLGNVIGSIMTYNRVGGDRGKQRVSFANIPPVELRHIDQLKIASSCTDLPGWVERENPNCGITYLPIPKPWDNCVARVMKLIERNVEL</sequence>
<protein>
    <submittedName>
        <fullName evidence="1">Beta-amyrin 11-oxidase-like</fullName>
    </submittedName>
</protein>